<proteinExistence type="predicted"/>
<dbReference type="RefSeq" id="YP_009693755.1">
    <property type="nucleotide sequence ID" value="NC_044740.1"/>
</dbReference>
<organism evidence="2">
    <name type="scientific">Inonotus obliquus</name>
    <dbReference type="NCBI Taxonomy" id="167356"/>
    <lineage>
        <taxon>Eukaryota</taxon>
        <taxon>Fungi</taxon>
        <taxon>Dikarya</taxon>
        <taxon>Basidiomycota</taxon>
        <taxon>Agaricomycotina</taxon>
        <taxon>Agaricomycetes</taxon>
        <taxon>Hymenochaetales</taxon>
        <taxon>Hymenochaetaceae</taxon>
        <taxon>Inonotus</taxon>
    </lineage>
</organism>
<dbReference type="GeneID" id="41799594"/>
<evidence type="ECO:0000256" key="1">
    <source>
        <dbReference type="SAM" id="MobiDB-lite"/>
    </source>
</evidence>
<sequence length="224" mass="24403">MTPRNTAGPTQLSEEDVLERAFALRLPDSPNHEPWYFGGQTPQTVISLNSSEEVPFYIRDRKIELARRMLLRVEAFDGDDANIHPELHSPIHPTPLESPVSSVHTTPVQSPVNSVHTTPIQSPVNSVHTTPIQSPVSSKSSLGLETYFPVRAQSVVERVASSVSEIAPLNTQTSIQGSPVLSQVNLEPGFFSISGSRLSDFPSGSRHFQGWFGSLGNSPRGSVK</sequence>
<dbReference type="EMBL" id="LC497415">
    <property type="protein sequence ID" value="BBN21281.1"/>
    <property type="molecule type" value="Genomic_DNA"/>
</dbReference>
<keyword evidence="2" id="KW-0496">Mitochondrion</keyword>
<dbReference type="AlphaFoldDB" id="A0A5A4UDG2"/>
<accession>A0A5A4UDG2</accession>
<protein>
    <submittedName>
        <fullName evidence="2">Uncharacterized protein</fullName>
    </submittedName>
</protein>
<name>A0A5A4UDG2_9AGAM</name>
<feature type="region of interest" description="Disordered" evidence="1">
    <location>
        <begin position="98"/>
        <end position="132"/>
    </location>
</feature>
<geneLocation type="mitochondrion" evidence="2"/>
<evidence type="ECO:0000313" key="2">
    <source>
        <dbReference type="EMBL" id="BBN21281.1"/>
    </source>
</evidence>
<feature type="compositionally biased region" description="Polar residues" evidence="1">
    <location>
        <begin position="99"/>
        <end position="132"/>
    </location>
</feature>
<gene>
    <name evidence="2" type="primary">orf224</name>
</gene>
<reference evidence="2" key="1">
    <citation type="submission" date="2019-08" db="EMBL/GenBank/DDBJ databases">
        <title>The complete mitochondrial genome sequence of the medicinal mushroom, Inonotus obliquus.</title>
        <authorList>
            <person name="Agnestisia R."/>
            <person name="Ono A."/>
            <person name="Nakamura L."/>
            <person name="Chino R."/>
            <person name="Aiso H."/>
            <person name="Nezu I."/>
            <person name="Ishiguri H."/>
            <person name="Yokota S."/>
            <person name="Suzuki T."/>
        </authorList>
    </citation>
    <scope>NUCLEOTIDE SEQUENCE</scope>
    <source>
        <strain evidence="2">NBRC113408</strain>
    </source>
</reference>